<feature type="transmembrane region" description="Helical" evidence="2">
    <location>
        <begin position="40"/>
        <end position="69"/>
    </location>
</feature>
<dbReference type="RefSeq" id="WP_011697639.1">
    <property type="nucleotide sequence ID" value="NC_008554.1"/>
</dbReference>
<feature type="transmembrane region" description="Helical" evidence="2">
    <location>
        <begin position="89"/>
        <end position="109"/>
    </location>
</feature>
<feature type="region of interest" description="Disordered" evidence="1">
    <location>
        <begin position="423"/>
        <end position="446"/>
    </location>
</feature>
<keyword evidence="4" id="KW-1185">Reference proteome</keyword>
<dbReference type="Proteomes" id="UP000001784">
    <property type="component" value="Chromosome"/>
</dbReference>
<sequence>MSKTTQISIWRNKYILLIISCITIYILSKNVIPKYSNALSSIYFGVSITSFVYFSLTIAIFISIVLIIIELSHLSKYRIVNIFISIFKWSLATLIISPLIVIILNIWIIPTIKIYQDTPKYKKLAYSMILQALKTDPDLEVRKNAVLGLRKIGDLESINTLSEEMTKQPALAGLIGQRISKPKQTEKIDKHRLLGILKQMETDDTLSVIEYKQKILREASQTRRVLRNLKEVFSGSRLTDAERTIVQVSGLSNSISEAINQLNLISKIYSTIELNDDFPKTITHLNSVINAFDKTYGDESAIAQSNSLLSDLGLLVKVCRTSAEQFGQSLQRKPSKLTQYKHIIVMLTRIAPDESLELFRKIVKNDKVPVSIRKAVTLAIGDIGKPEDYQLLTELFDSPHSDIRISAIQSISFMLYRESHPKVNNMSDSEDETEFYLDFENEEEDE</sequence>
<evidence type="ECO:0000313" key="3">
    <source>
        <dbReference type="EMBL" id="ABK16466.1"/>
    </source>
</evidence>
<organism evidence="3 4">
    <name type="scientific">Syntrophobacter fumaroxidans (strain DSM 10017 / MPOB)</name>
    <dbReference type="NCBI Taxonomy" id="335543"/>
    <lineage>
        <taxon>Bacteria</taxon>
        <taxon>Pseudomonadati</taxon>
        <taxon>Thermodesulfobacteriota</taxon>
        <taxon>Syntrophobacteria</taxon>
        <taxon>Syntrophobacterales</taxon>
        <taxon>Syntrophobacteraceae</taxon>
        <taxon>Syntrophobacter</taxon>
    </lineage>
</organism>
<dbReference type="InParanoid" id="A0LGB4"/>
<accession>A0LGB4</accession>
<feature type="transmembrane region" description="Helical" evidence="2">
    <location>
        <begin position="12"/>
        <end position="28"/>
    </location>
</feature>
<evidence type="ECO:0000256" key="2">
    <source>
        <dbReference type="SAM" id="Phobius"/>
    </source>
</evidence>
<proteinExistence type="predicted"/>
<protein>
    <submittedName>
        <fullName evidence="3">HEAT domain containing protein</fullName>
    </submittedName>
</protein>
<dbReference type="EMBL" id="CP000478">
    <property type="protein sequence ID" value="ABK16466.1"/>
    <property type="molecule type" value="Genomic_DNA"/>
</dbReference>
<dbReference type="KEGG" id="sfu:Sfum_0768"/>
<dbReference type="SUPFAM" id="SSF48371">
    <property type="entry name" value="ARM repeat"/>
    <property type="match status" value="1"/>
</dbReference>
<feature type="compositionally biased region" description="Acidic residues" evidence="1">
    <location>
        <begin position="428"/>
        <end position="446"/>
    </location>
</feature>
<evidence type="ECO:0000313" key="4">
    <source>
        <dbReference type="Proteomes" id="UP000001784"/>
    </source>
</evidence>
<evidence type="ECO:0000256" key="1">
    <source>
        <dbReference type="SAM" id="MobiDB-lite"/>
    </source>
</evidence>
<keyword evidence="2" id="KW-1133">Transmembrane helix</keyword>
<gene>
    <name evidence="3" type="ordered locus">Sfum_0768</name>
</gene>
<dbReference type="OrthoDB" id="9801912at2"/>
<dbReference type="AlphaFoldDB" id="A0LGB4"/>
<dbReference type="HOGENOM" id="CLU_613827_0_0_7"/>
<reference evidence="3 4" key="1">
    <citation type="submission" date="2006-10" db="EMBL/GenBank/DDBJ databases">
        <title>Complete sequence of Syntrophobacter fumaroxidans MPOB.</title>
        <authorList>
            <consortium name="US DOE Joint Genome Institute"/>
            <person name="Copeland A."/>
            <person name="Lucas S."/>
            <person name="Lapidus A."/>
            <person name="Barry K."/>
            <person name="Detter J.C."/>
            <person name="Glavina del Rio T."/>
            <person name="Hammon N."/>
            <person name="Israni S."/>
            <person name="Pitluck S."/>
            <person name="Goltsman E.G."/>
            <person name="Martinez M."/>
            <person name="Schmutz J."/>
            <person name="Larimer F."/>
            <person name="Land M."/>
            <person name="Hauser L."/>
            <person name="Kyrpides N."/>
            <person name="Kim E."/>
            <person name="Boone D.R."/>
            <person name="Brockman F."/>
            <person name="Culley D."/>
            <person name="Ferry J."/>
            <person name="Gunsalus R."/>
            <person name="McInerney M.J."/>
            <person name="Morrison M."/>
            <person name="Plugge C."/>
            <person name="Rohlin L."/>
            <person name="Scholten J."/>
            <person name="Sieber J."/>
            <person name="Stams A.J.M."/>
            <person name="Worm P."/>
            <person name="Henstra A.M."/>
            <person name="Richardson P."/>
        </authorList>
    </citation>
    <scope>NUCLEOTIDE SEQUENCE [LARGE SCALE GENOMIC DNA]</scope>
    <source>
        <strain evidence="4">DSM 10017 / MPOB</strain>
    </source>
</reference>
<name>A0LGB4_SYNFM</name>
<keyword evidence="2" id="KW-0812">Transmembrane</keyword>
<dbReference type="eggNOG" id="COG1413">
    <property type="taxonomic scope" value="Bacteria"/>
</dbReference>
<dbReference type="InterPro" id="IPR016024">
    <property type="entry name" value="ARM-type_fold"/>
</dbReference>
<keyword evidence="2" id="KW-0472">Membrane</keyword>
<dbReference type="Pfam" id="PF13646">
    <property type="entry name" value="HEAT_2"/>
    <property type="match status" value="1"/>
</dbReference>